<accession>A0AA86R6U5</accession>
<keyword evidence="3" id="KW-1185">Reference proteome</keyword>
<evidence type="ECO:0000313" key="3">
    <source>
        <dbReference type="Proteomes" id="UP001642409"/>
    </source>
</evidence>
<proteinExistence type="predicted"/>
<reference evidence="1" key="1">
    <citation type="submission" date="2023-06" db="EMBL/GenBank/DDBJ databases">
        <authorList>
            <person name="Kurt Z."/>
        </authorList>
    </citation>
    <scope>NUCLEOTIDE SEQUENCE</scope>
</reference>
<protein>
    <submittedName>
        <fullName evidence="2">Hypothetical_protein</fullName>
    </submittedName>
</protein>
<dbReference type="EMBL" id="CAXDID020000097">
    <property type="protein sequence ID" value="CAL6025203.1"/>
    <property type="molecule type" value="Genomic_DNA"/>
</dbReference>
<dbReference type="Proteomes" id="UP001642409">
    <property type="component" value="Unassembled WGS sequence"/>
</dbReference>
<dbReference type="AlphaFoldDB" id="A0AA86R6U5"/>
<name>A0AA86R6U5_9EUKA</name>
<organism evidence="1">
    <name type="scientific">Hexamita inflata</name>
    <dbReference type="NCBI Taxonomy" id="28002"/>
    <lineage>
        <taxon>Eukaryota</taxon>
        <taxon>Metamonada</taxon>
        <taxon>Diplomonadida</taxon>
        <taxon>Hexamitidae</taxon>
        <taxon>Hexamitinae</taxon>
        <taxon>Hexamita</taxon>
    </lineage>
</organism>
<reference evidence="2 3" key="2">
    <citation type="submission" date="2024-07" db="EMBL/GenBank/DDBJ databases">
        <authorList>
            <person name="Akdeniz Z."/>
        </authorList>
    </citation>
    <scope>NUCLEOTIDE SEQUENCE [LARGE SCALE GENOMIC DNA]</scope>
</reference>
<gene>
    <name evidence="2" type="ORF">HINF_LOCUS30041</name>
    <name evidence="1" type="ORF">HINF_LOCUS54714</name>
</gene>
<dbReference type="EMBL" id="CATOUU010001010">
    <property type="protein sequence ID" value="CAI9967069.1"/>
    <property type="molecule type" value="Genomic_DNA"/>
</dbReference>
<comment type="caution">
    <text evidence="1">The sequence shown here is derived from an EMBL/GenBank/DDBJ whole genome shotgun (WGS) entry which is preliminary data.</text>
</comment>
<evidence type="ECO:0000313" key="2">
    <source>
        <dbReference type="EMBL" id="CAL6025203.1"/>
    </source>
</evidence>
<evidence type="ECO:0000313" key="1">
    <source>
        <dbReference type="EMBL" id="CAI9967069.1"/>
    </source>
</evidence>
<sequence>MKSTKMQLNMYQVNQFAVFGFNSNNQILEESEIFVQINYSILTGALLCLECDIVIKNSELQFIAKGLQLSGLILKSKDVIQIENVNISYRFSCNSSSGIVNQISNYIRTFSINNVILIGYNDIVSSLNGYLSSKVDVDINIQINIMNICVDTVTQRIGQTSNLVNVSSIEQYTCSYVCNNNKFVTYGLCQEMVQFSVLLSNNTVICDHPFEYDTFANTCVCKYGFYLNISVCVHVISEFSEIVVKMTYKDEQLHSEIQSSQIELKSIIYNLEVEIQTNISQLSDIVVQSHTDLKQDITSTNKTVLEKLNTIQTGLSQQFKFVSDQNTNTQTIITSFKDETSNKFSAVTTLINSNQQSVSNSFSQTNIKIDSVITKVNAVVTQSQFQAQIDLLKQQISSISSNISPAQYQCLMQVAWLSANYKGHVSAEFAAYMRSLGCSVATW</sequence>